<organism evidence="2 3">
    <name type="scientific">Geofilum rubicundum JCM 15548</name>
    <dbReference type="NCBI Taxonomy" id="1236989"/>
    <lineage>
        <taxon>Bacteria</taxon>
        <taxon>Pseudomonadati</taxon>
        <taxon>Bacteroidota</taxon>
        <taxon>Bacteroidia</taxon>
        <taxon>Marinilabiliales</taxon>
        <taxon>Marinilabiliaceae</taxon>
        <taxon>Geofilum</taxon>
    </lineage>
</organism>
<dbReference type="RefSeq" id="WP_062125836.1">
    <property type="nucleotide sequence ID" value="NZ_BAZW01000027.1"/>
</dbReference>
<feature type="chain" id="PRO_5002428738" evidence="1">
    <location>
        <begin position="20"/>
        <end position="337"/>
    </location>
</feature>
<protein>
    <submittedName>
        <fullName evidence="2">Beta-galactosidase</fullName>
    </submittedName>
</protein>
<dbReference type="EMBL" id="BAZW01000027">
    <property type="protein sequence ID" value="GAO30667.1"/>
    <property type="molecule type" value="Genomic_DNA"/>
</dbReference>
<dbReference type="OrthoDB" id="3668964at2"/>
<evidence type="ECO:0000256" key="1">
    <source>
        <dbReference type="SAM" id="SignalP"/>
    </source>
</evidence>
<evidence type="ECO:0000313" key="2">
    <source>
        <dbReference type="EMBL" id="GAO30667.1"/>
    </source>
</evidence>
<proteinExistence type="predicted"/>
<name>A0A0E9LYL0_9BACT</name>
<evidence type="ECO:0000313" key="3">
    <source>
        <dbReference type="Proteomes" id="UP000032900"/>
    </source>
</evidence>
<dbReference type="InterPro" id="IPR051913">
    <property type="entry name" value="GH2_Domain-Containing"/>
</dbReference>
<dbReference type="AlphaFoldDB" id="A0A0E9LYL0"/>
<sequence length="337" mass="38886">MKALLYIGVCLLLAFRLSAEGDRYDEILNLHGQWKFMIGDDLQRAEREFDDGDWESIKVPSTWENQGFPGYDGYAWYRRQVSMPPSHKGAAHVLFMGYIDDVDEVYFNGVKIGHKGAFPPRFSTAYKNERRYPLPSELINYNAPNTIAVRVYDAQLDGGIIHGPVGIYIRYRELPPDVDLEGYWKFKTGDDLAWRLSGHNDDDWQSITVPGFWEDQIRGNYDGFGWYRKQFQAPPSEQNKRYVLMLGKVDDLDEVYINGKLVGKTGEMHPNYSQMQVGWQHRQERYYYLNAGDIIPGRVNTIAVRVYDAMGGGGIYAGPVGLVELKRFVTHWRKKSR</sequence>
<dbReference type="STRING" id="1236989.JCM15548_12965"/>
<dbReference type="PANTHER" id="PTHR42732">
    <property type="entry name" value="BETA-GALACTOSIDASE"/>
    <property type="match status" value="1"/>
</dbReference>
<dbReference type="Proteomes" id="UP000032900">
    <property type="component" value="Unassembled WGS sequence"/>
</dbReference>
<dbReference type="Gene3D" id="2.60.120.260">
    <property type="entry name" value="Galactose-binding domain-like"/>
    <property type="match status" value="2"/>
</dbReference>
<keyword evidence="3" id="KW-1185">Reference proteome</keyword>
<dbReference type="PANTHER" id="PTHR42732:SF1">
    <property type="entry name" value="BETA-MANNOSIDASE"/>
    <property type="match status" value="1"/>
</dbReference>
<reference evidence="2 3" key="1">
    <citation type="journal article" date="2015" name="Microbes Environ.">
        <title>Distribution and evolution of nitrogen fixation genes in the phylum bacteroidetes.</title>
        <authorList>
            <person name="Inoue J."/>
            <person name="Oshima K."/>
            <person name="Suda W."/>
            <person name="Sakamoto M."/>
            <person name="Iino T."/>
            <person name="Noda S."/>
            <person name="Hongoh Y."/>
            <person name="Hattori M."/>
            <person name="Ohkuma M."/>
        </authorList>
    </citation>
    <scope>NUCLEOTIDE SEQUENCE [LARGE SCALE GENOMIC DNA]</scope>
    <source>
        <strain evidence="2">JCM 15548</strain>
    </source>
</reference>
<dbReference type="SUPFAM" id="SSF49785">
    <property type="entry name" value="Galactose-binding domain-like"/>
    <property type="match status" value="2"/>
</dbReference>
<feature type="signal peptide" evidence="1">
    <location>
        <begin position="1"/>
        <end position="19"/>
    </location>
</feature>
<gene>
    <name evidence="2" type="ORF">JCM15548_12965</name>
</gene>
<comment type="caution">
    <text evidence="2">The sequence shown here is derived from an EMBL/GenBank/DDBJ whole genome shotgun (WGS) entry which is preliminary data.</text>
</comment>
<accession>A0A0E9LYL0</accession>
<dbReference type="InterPro" id="IPR008979">
    <property type="entry name" value="Galactose-bd-like_sf"/>
</dbReference>
<keyword evidence="1" id="KW-0732">Signal</keyword>